<keyword evidence="1" id="KW-0472">Membrane</keyword>
<accession>A0A4V6WE90</accession>
<keyword evidence="1" id="KW-1133">Transmembrane helix</keyword>
<dbReference type="Proteomes" id="UP000307657">
    <property type="component" value="Unassembled WGS sequence"/>
</dbReference>
<proteinExistence type="predicted"/>
<dbReference type="OrthoDB" id="9815897at2"/>
<comment type="caution">
    <text evidence="2">The sequence shown here is derived from an EMBL/GenBank/DDBJ whole genome shotgun (WGS) entry which is preliminary data.</text>
</comment>
<gene>
    <name evidence="2" type="ORF">E5167_12140</name>
</gene>
<evidence type="ECO:0000313" key="2">
    <source>
        <dbReference type="EMBL" id="TJY34059.1"/>
    </source>
</evidence>
<dbReference type="RefSeq" id="WP_136844415.1">
    <property type="nucleotide sequence ID" value="NZ_SUPL01000006.1"/>
</dbReference>
<dbReference type="EMBL" id="SUPL01000006">
    <property type="protein sequence ID" value="TJY34059.1"/>
    <property type="molecule type" value="Genomic_DNA"/>
</dbReference>
<sequence length="100" mass="11380">MTLILSVISPEDFMLPCLSKQLLGIECFGCGFQRSLVLLFRGEFVAAFKMYPGIYPLLMLGVFIALNFFFKIKYAEKIKITLVVLSIVFIVTNYTLKLIN</sequence>
<name>A0A4V6WE90_9FLAO</name>
<reference evidence="2 3" key="1">
    <citation type="submission" date="2019-04" db="EMBL/GenBank/DDBJ databases">
        <title>Lacinutrix sp. nov., isolated from marine water.</title>
        <authorList>
            <person name="Kim W."/>
        </authorList>
    </citation>
    <scope>NUCLEOTIDE SEQUENCE [LARGE SCALE GENOMIC DNA]</scope>
    <source>
        <strain evidence="2 3">CAU 1491</strain>
    </source>
</reference>
<keyword evidence="1" id="KW-0812">Transmembrane</keyword>
<dbReference type="AlphaFoldDB" id="A0A4V6WE90"/>
<organism evidence="2 3">
    <name type="scientific">Pontimicrobium aquaticum</name>
    <dbReference type="NCBI Taxonomy" id="2565367"/>
    <lineage>
        <taxon>Bacteria</taxon>
        <taxon>Pseudomonadati</taxon>
        <taxon>Bacteroidota</taxon>
        <taxon>Flavobacteriia</taxon>
        <taxon>Flavobacteriales</taxon>
        <taxon>Flavobacteriaceae</taxon>
        <taxon>Pontimicrobium</taxon>
    </lineage>
</organism>
<dbReference type="InterPro" id="IPR021215">
    <property type="entry name" value="DUF2752"/>
</dbReference>
<keyword evidence="3" id="KW-1185">Reference proteome</keyword>
<evidence type="ECO:0000256" key="1">
    <source>
        <dbReference type="SAM" id="Phobius"/>
    </source>
</evidence>
<feature type="transmembrane region" description="Helical" evidence="1">
    <location>
        <begin position="53"/>
        <end position="70"/>
    </location>
</feature>
<protein>
    <submittedName>
        <fullName evidence="2">DUF2752 domain-containing protein</fullName>
    </submittedName>
</protein>
<dbReference type="Pfam" id="PF10825">
    <property type="entry name" value="DUF2752"/>
    <property type="match status" value="1"/>
</dbReference>
<feature type="transmembrane region" description="Helical" evidence="1">
    <location>
        <begin position="82"/>
        <end position="99"/>
    </location>
</feature>
<evidence type="ECO:0000313" key="3">
    <source>
        <dbReference type="Proteomes" id="UP000307657"/>
    </source>
</evidence>